<evidence type="ECO:0000256" key="4">
    <source>
        <dbReference type="ARBA" id="ARBA00022864"/>
    </source>
</evidence>
<keyword evidence="3" id="KW-0203">Cytokinin biosynthesis</keyword>
<keyword evidence="5" id="KW-0539">Nucleus</keyword>
<dbReference type="GO" id="GO:0005737">
    <property type="term" value="C:cytoplasm"/>
    <property type="evidence" value="ECO:0007669"/>
    <property type="project" value="UniProtKB-SubCell"/>
</dbReference>
<dbReference type="PANTHER" id="PTHR33347">
    <property type="entry name" value="OSJNBA0091C07.3 PROTEIN"/>
    <property type="match status" value="1"/>
</dbReference>
<evidence type="ECO:0000313" key="9">
    <source>
        <dbReference type="Proteomes" id="UP000593577"/>
    </source>
</evidence>
<proteinExistence type="inferred from homology"/>
<accession>A0A7J8WTL8</accession>
<evidence type="ECO:0000256" key="6">
    <source>
        <dbReference type="ARBA" id="ARBA00024199"/>
    </source>
</evidence>
<comment type="caution">
    <text evidence="8">The sequence shown here is derived from an EMBL/GenBank/DDBJ whole genome shotgun (WGS) entry which is preliminary data.</text>
</comment>
<feature type="compositionally biased region" description="Basic and acidic residues" evidence="7">
    <location>
        <begin position="113"/>
        <end position="133"/>
    </location>
</feature>
<evidence type="ECO:0000313" key="8">
    <source>
        <dbReference type="EMBL" id="MBA0678388.1"/>
    </source>
</evidence>
<protein>
    <submittedName>
        <fullName evidence="8">Uncharacterized protein</fullName>
    </submittedName>
</protein>
<feature type="compositionally biased region" description="Polar residues" evidence="7">
    <location>
        <begin position="134"/>
        <end position="143"/>
    </location>
</feature>
<keyword evidence="9" id="KW-1185">Reference proteome</keyword>
<reference evidence="8 9" key="1">
    <citation type="journal article" date="2019" name="Genome Biol. Evol.">
        <title>Insights into the evolution of the New World diploid cottons (Gossypium, subgenus Houzingenia) based on genome sequencing.</title>
        <authorList>
            <person name="Grover C.E."/>
            <person name="Arick M.A. 2nd"/>
            <person name="Thrash A."/>
            <person name="Conover J.L."/>
            <person name="Sanders W.S."/>
            <person name="Peterson D.G."/>
            <person name="Frelichowski J.E."/>
            <person name="Scheffler J.A."/>
            <person name="Scheffler B.E."/>
            <person name="Wendel J.F."/>
        </authorList>
    </citation>
    <scope>NUCLEOTIDE SEQUENCE [LARGE SCALE GENOMIC DNA]</scope>
    <source>
        <strain evidence="8">185</strain>
        <tissue evidence="8">Leaf</tissue>
    </source>
</reference>
<dbReference type="GO" id="GO:0009691">
    <property type="term" value="P:cytokinin biosynthetic process"/>
    <property type="evidence" value="ECO:0007669"/>
    <property type="project" value="UniProtKB-KW"/>
</dbReference>
<comment type="subcellular location">
    <subcellularLocation>
        <location evidence="1">Cytoplasm</location>
    </subcellularLocation>
</comment>
<name>A0A7J8WTL8_GOSAI</name>
<feature type="region of interest" description="Disordered" evidence="7">
    <location>
        <begin position="1"/>
        <end position="152"/>
    </location>
</feature>
<gene>
    <name evidence="8" type="ORF">Goari_019740</name>
</gene>
<dbReference type="AlphaFoldDB" id="A0A7J8WTL8"/>
<evidence type="ECO:0000256" key="2">
    <source>
        <dbReference type="ARBA" id="ARBA00022490"/>
    </source>
</evidence>
<evidence type="ECO:0000256" key="5">
    <source>
        <dbReference type="ARBA" id="ARBA00023242"/>
    </source>
</evidence>
<dbReference type="Proteomes" id="UP000593577">
    <property type="component" value="Unassembled WGS sequence"/>
</dbReference>
<dbReference type="InterPro" id="IPR044670">
    <property type="entry name" value="SOFL"/>
</dbReference>
<evidence type="ECO:0000256" key="7">
    <source>
        <dbReference type="SAM" id="MobiDB-lite"/>
    </source>
</evidence>
<evidence type="ECO:0000256" key="3">
    <source>
        <dbReference type="ARBA" id="ARBA00022712"/>
    </source>
</evidence>
<dbReference type="EMBL" id="JABFAA010000003">
    <property type="protein sequence ID" value="MBA0678388.1"/>
    <property type="molecule type" value="Genomic_DNA"/>
</dbReference>
<keyword evidence="2" id="KW-0963">Cytoplasm</keyword>
<feature type="compositionally biased region" description="Acidic residues" evidence="7">
    <location>
        <begin position="28"/>
        <end position="60"/>
    </location>
</feature>
<dbReference type="PANTHER" id="PTHR33347:SF31">
    <property type="entry name" value="PROTEIN SOB FIVE-LIKE 1"/>
    <property type="match status" value="1"/>
</dbReference>
<dbReference type="GO" id="GO:0009736">
    <property type="term" value="P:cytokinin-activated signaling pathway"/>
    <property type="evidence" value="ECO:0007669"/>
    <property type="project" value="UniProtKB-KW"/>
</dbReference>
<keyword evidence="4" id="KW-0932">Cytokinin signaling pathway</keyword>
<organism evidence="8 9">
    <name type="scientific">Gossypium aridum</name>
    <name type="common">American cotton</name>
    <name type="synonym">Erioxylum aridum</name>
    <dbReference type="NCBI Taxonomy" id="34290"/>
    <lineage>
        <taxon>Eukaryota</taxon>
        <taxon>Viridiplantae</taxon>
        <taxon>Streptophyta</taxon>
        <taxon>Embryophyta</taxon>
        <taxon>Tracheophyta</taxon>
        <taxon>Spermatophyta</taxon>
        <taxon>Magnoliopsida</taxon>
        <taxon>eudicotyledons</taxon>
        <taxon>Gunneridae</taxon>
        <taxon>Pentapetalae</taxon>
        <taxon>rosids</taxon>
        <taxon>malvids</taxon>
        <taxon>Malvales</taxon>
        <taxon>Malvaceae</taxon>
        <taxon>Malvoideae</taxon>
        <taxon>Gossypium</taxon>
    </lineage>
</organism>
<comment type="similarity">
    <text evidence="6">Belongs to the SOFL plant protein family.</text>
</comment>
<sequence>MEPSNIFGGAEECHSSESGWTMYIGDAAADDDGDASTDADDDDDDDDDDGDRFDGADESQTDANHEAETDDSMASDASSGPSHRLEQEVEGEEEGRHCYSDKKARKSSVGSKQRPETKKKQDKEEMRRLKTKESSTQSPSGSRKNIWFGKRK</sequence>
<evidence type="ECO:0000256" key="1">
    <source>
        <dbReference type="ARBA" id="ARBA00004496"/>
    </source>
</evidence>